<reference evidence="2 3" key="1">
    <citation type="journal article" date="2017" name="Environ. Microbiol.">
        <title>Decay of the glycolytic pathway and adaptation to intranuclear parasitism within Enterocytozoonidae microsporidia.</title>
        <authorList>
            <person name="Wiredu Boakye D."/>
            <person name="Jaroenlak P."/>
            <person name="Prachumwat A."/>
            <person name="Williams T.A."/>
            <person name="Bateman K.S."/>
            <person name="Itsathitphaisarn O."/>
            <person name="Sritunyalucksana K."/>
            <person name="Paszkiewicz K.H."/>
            <person name="Moore K.A."/>
            <person name="Stentiford G.D."/>
            <person name="Williams B.A."/>
        </authorList>
    </citation>
    <scope>NUCLEOTIDE SEQUENCE [LARGE SCALE GENOMIC DNA]</scope>
    <source>
        <strain evidence="2 3">TH1</strain>
    </source>
</reference>
<proteinExistence type="predicted"/>
<dbReference type="Proteomes" id="UP000192758">
    <property type="component" value="Unassembled WGS sequence"/>
</dbReference>
<keyword evidence="1" id="KW-0472">Membrane</keyword>
<dbReference type="VEuPathDB" id="MicrosporidiaDB:EHP00_889"/>
<evidence type="ECO:0000313" key="3">
    <source>
        <dbReference type="Proteomes" id="UP000192758"/>
    </source>
</evidence>
<gene>
    <name evidence="2" type="ORF">EHP00_889</name>
</gene>
<dbReference type="AlphaFoldDB" id="A0A1W0E3U7"/>
<feature type="transmembrane region" description="Helical" evidence="1">
    <location>
        <begin position="341"/>
        <end position="363"/>
    </location>
</feature>
<keyword evidence="1" id="KW-0812">Transmembrane</keyword>
<organism evidence="2 3">
    <name type="scientific">Ecytonucleospora hepatopenaei</name>
    <dbReference type="NCBI Taxonomy" id="646526"/>
    <lineage>
        <taxon>Eukaryota</taxon>
        <taxon>Fungi</taxon>
        <taxon>Fungi incertae sedis</taxon>
        <taxon>Microsporidia</taxon>
        <taxon>Enterocytozoonidae</taxon>
        <taxon>Ecytonucleospora</taxon>
    </lineage>
</organism>
<keyword evidence="3" id="KW-1185">Reference proteome</keyword>
<sequence>MIFINYLMLIYFKYIFNSNNITNKSSINASVDDIVFNECYTIQKIKDKNSALIKQENTAQYFAFTLPLKHNSKNMNDKNDESMYCSYKYQQFYITKELKLKKDTLIKYNGKEYKIVKDDVKFKFNQECSLKLLNEGQYKNIETYVILHQKYCNNIVDLAEKNILEIRHSSLKCKKFNGLLDLPLYKFKPIETNKSMISRIQIFYDDDNITFEKKVANDIQKIDLNNYFLIHIDMKDFCKKMLLEDKKFKYNTELRLLDKDIKIKMYIKNINDIAVLVDNKTNTLNNSNISDLKGKNDINQKNKSYNITTNNVTTNNEVRNDFDKNGNTKYKYSILKNHKRVIIILACIIPISIIGIISLIFYLRKEWNKV</sequence>
<dbReference type="EMBL" id="MNPJ01000024">
    <property type="protein sequence ID" value="OQS53925.1"/>
    <property type="molecule type" value="Genomic_DNA"/>
</dbReference>
<name>A0A1W0E3U7_9MICR</name>
<evidence type="ECO:0000256" key="1">
    <source>
        <dbReference type="SAM" id="Phobius"/>
    </source>
</evidence>
<keyword evidence="1" id="KW-1133">Transmembrane helix</keyword>
<protein>
    <submittedName>
        <fullName evidence="2">Uncharacterized protein</fullName>
    </submittedName>
</protein>
<comment type="caution">
    <text evidence="2">The sequence shown here is derived from an EMBL/GenBank/DDBJ whole genome shotgun (WGS) entry which is preliminary data.</text>
</comment>
<evidence type="ECO:0000313" key="2">
    <source>
        <dbReference type="EMBL" id="OQS53925.1"/>
    </source>
</evidence>
<accession>A0A1W0E3U7</accession>